<evidence type="ECO:0000313" key="5">
    <source>
        <dbReference type="Proteomes" id="UP000448943"/>
    </source>
</evidence>
<dbReference type="GO" id="GO:0005886">
    <property type="term" value="C:plasma membrane"/>
    <property type="evidence" value="ECO:0007669"/>
    <property type="project" value="UniProtKB-SubCell"/>
</dbReference>
<reference evidence="4 5" key="1">
    <citation type="submission" date="2019-01" db="EMBL/GenBank/DDBJ databases">
        <title>Chengkuizengella sp. nov., isolated from deep-sea sediment of East Pacific Ocean.</title>
        <authorList>
            <person name="Yang J."/>
            <person name="Lai Q."/>
            <person name="Shao Z."/>
        </authorList>
    </citation>
    <scope>NUCLEOTIDE SEQUENCE [LARGE SCALE GENOMIC DNA]</scope>
    <source>
        <strain evidence="4 5">YPA3-1-1</strain>
    </source>
</reference>
<evidence type="ECO:0000256" key="3">
    <source>
        <dbReference type="SAM" id="Phobius"/>
    </source>
</evidence>
<comment type="function">
    <text evidence="1">Probable aspartic protease that is responsible for the proteolytic cleavage of the RNA polymerase sigma E factor (SigE/spoIIGB) to yield the active peptide in the mother cell during sporulation. Responds to a signal from the forespore that is triggered by the extracellular signal protein SpoIIR.</text>
</comment>
<feature type="transmembrane region" description="Helical" evidence="3">
    <location>
        <begin position="6"/>
        <end position="26"/>
    </location>
</feature>
<feature type="transmembrane region" description="Helical" evidence="3">
    <location>
        <begin position="33"/>
        <end position="52"/>
    </location>
</feature>
<dbReference type="GO" id="GO:0030435">
    <property type="term" value="P:sporulation resulting in formation of a cellular spore"/>
    <property type="evidence" value="ECO:0007669"/>
    <property type="project" value="UniProtKB-KW"/>
</dbReference>
<dbReference type="Pfam" id="PF03419">
    <property type="entry name" value="Peptidase_U4"/>
    <property type="match status" value="1"/>
</dbReference>
<keyword evidence="3" id="KW-0812">Transmembrane</keyword>
<comment type="similarity">
    <text evidence="1">Belongs to the peptidase U4 family.</text>
</comment>
<keyword evidence="1" id="KW-0064">Aspartyl protease</keyword>
<dbReference type="Proteomes" id="UP000448943">
    <property type="component" value="Unassembled WGS sequence"/>
</dbReference>
<comment type="subcellular location">
    <subcellularLocation>
        <location evidence="1">Cell membrane</location>
    </subcellularLocation>
</comment>
<dbReference type="GO" id="GO:0004190">
    <property type="term" value="F:aspartic-type endopeptidase activity"/>
    <property type="evidence" value="ECO:0007669"/>
    <property type="project" value="UniProtKB-KW"/>
</dbReference>
<keyword evidence="1 3" id="KW-0472">Membrane</keyword>
<feature type="active site" evidence="2">
    <location>
        <position position="185"/>
    </location>
</feature>
<evidence type="ECO:0000256" key="2">
    <source>
        <dbReference type="PIRSR" id="PIRSR018571-1"/>
    </source>
</evidence>
<organism evidence="4 5">
    <name type="scientific">Chengkuizengella marina</name>
    <dbReference type="NCBI Taxonomy" id="2507566"/>
    <lineage>
        <taxon>Bacteria</taxon>
        <taxon>Bacillati</taxon>
        <taxon>Bacillota</taxon>
        <taxon>Bacilli</taxon>
        <taxon>Bacillales</taxon>
        <taxon>Paenibacillaceae</taxon>
        <taxon>Chengkuizengella</taxon>
    </lineage>
</organism>
<dbReference type="InterPro" id="IPR005081">
    <property type="entry name" value="SpoIIGA"/>
</dbReference>
<evidence type="ECO:0000256" key="1">
    <source>
        <dbReference type="PIRNR" id="PIRNR018571"/>
    </source>
</evidence>
<dbReference type="EC" id="3.4.23.-" evidence="1"/>
<feature type="transmembrane region" description="Helical" evidence="3">
    <location>
        <begin position="129"/>
        <end position="149"/>
    </location>
</feature>
<keyword evidence="1" id="KW-0645">Protease</keyword>
<keyword evidence="5" id="KW-1185">Reference proteome</keyword>
<gene>
    <name evidence="4" type="primary">spoIIGA</name>
    <name evidence="4" type="ORF">ERL59_10690</name>
</gene>
<comment type="caution">
    <text evidence="4">The sequence shown here is derived from an EMBL/GenBank/DDBJ whole genome shotgun (WGS) entry which is preliminary data.</text>
</comment>
<dbReference type="GO" id="GO:0030436">
    <property type="term" value="P:asexual sporulation"/>
    <property type="evidence" value="ECO:0007669"/>
    <property type="project" value="InterPro"/>
</dbReference>
<dbReference type="EMBL" id="SIJB01000024">
    <property type="protein sequence ID" value="NBI29428.1"/>
    <property type="molecule type" value="Genomic_DNA"/>
</dbReference>
<keyword evidence="3" id="KW-1133">Transmembrane helix</keyword>
<evidence type="ECO:0000313" key="4">
    <source>
        <dbReference type="EMBL" id="NBI29428.1"/>
    </source>
</evidence>
<sequence>MIIYLDLVFLINFFIDAIILQSTAWTCKYKLKWWRLICSASFGALYAMMMFLPSLTFIYTFMIKCAFSIIMIFLAFGFKRLQSFLRHLATFYFINFVVAGGMFALHYFFQTSNEIYNGMLFTQSGGHVFPLQISFFFLLFLFFIILWFYRGVFKSLKSKERITNFLVDVEIVIDDYIARCKGLIDTGNQLYDPLTRTPVMVMDVIYWKDALPENWLTYVSQVNTDLMFDSFGSEDFKWQERVRLVPYKGIHATSQFMLAVKPDKVVILQDGKSFEVHKVLVGMKDGKLCTDNSYQAIIHPSLMEV</sequence>
<keyword evidence="1" id="KW-0378">Hydrolase</keyword>
<name>A0A6N9Q3P5_9BACL</name>
<keyword evidence="1" id="KW-0749">Sporulation</keyword>
<protein>
    <recommendedName>
        <fullName evidence="1">Sporulation sigma-E factor-processing peptidase</fullName>
        <ecNumber evidence="1">3.4.23.-</ecNumber>
    </recommendedName>
    <alternativeName>
        <fullName evidence="1">Membrane-associated aspartic protease</fullName>
    </alternativeName>
    <alternativeName>
        <fullName evidence="1">Stage II sporulation protein GA</fullName>
    </alternativeName>
</protein>
<keyword evidence="1" id="KW-1003">Cell membrane</keyword>
<dbReference type="AlphaFoldDB" id="A0A6N9Q3P5"/>
<dbReference type="PIRSF" id="PIRSF018571">
    <property type="entry name" value="SpoIIGA"/>
    <property type="match status" value="1"/>
</dbReference>
<dbReference type="GO" id="GO:0006508">
    <property type="term" value="P:proteolysis"/>
    <property type="evidence" value="ECO:0007669"/>
    <property type="project" value="UniProtKB-KW"/>
</dbReference>
<dbReference type="OrthoDB" id="2690199at2"/>
<comment type="subunit">
    <text evidence="1">Self-associates. Interacts with SigE. Interacts with SpoIIR.</text>
</comment>
<feature type="transmembrane region" description="Helical" evidence="3">
    <location>
        <begin position="58"/>
        <end position="78"/>
    </location>
</feature>
<dbReference type="RefSeq" id="WP_160646232.1">
    <property type="nucleotide sequence ID" value="NZ_SIJB01000024.1"/>
</dbReference>
<proteinExistence type="inferred from homology"/>
<dbReference type="NCBIfam" id="TIGR02854">
    <property type="entry name" value="spore_II_GA"/>
    <property type="match status" value="1"/>
</dbReference>
<feature type="transmembrane region" description="Helical" evidence="3">
    <location>
        <begin position="90"/>
        <end position="109"/>
    </location>
</feature>
<accession>A0A6N9Q3P5</accession>